<evidence type="ECO:0000256" key="3">
    <source>
        <dbReference type="ARBA" id="ARBA00010708"/>
    </source>
</evidence>
<dbReference type="PROSITE" id="PS50880">
    <property type="entry name" value="TOPRIM"/>
    <property type="match status" value="1"/>
</dbReference>
<feature type="domain" description="Toprim" evidence="12">
    <location>
        <begin position="415"/>
        <end position="537"/>
    </location>
</feature>
<dbReference type="EMBL" id="AB615353">
    <property type="protein sequence ID" value="BAJ77066.1"/>
    <property type="molecule type" value="Genomic_DNA"/>
</dbReference>
<evidence type="ECO:0000259" key="12">
    <source>
        <dbReference type="PROSITE" id="PS50880"/>
    </source>
</evidence>
<reference evidence="13" key="2">
    <citation type="submission" date="2011-02" db="EMBL/GenBank/DDBJ databases">
        <title>Genetic factors for stable replication of pLS32 in Bacillus subtilis.</title>
        <authorList>
            <person name="Itaya M."/>
        </authorList>
    </citation>
    <scope>NUCLEOTIDE SEQUENCE</scope>
    <source>
        <strain evidence="13">IAM 11631</strain>
        <plasmid evidence="13">pLS32</plasmid>
    </source>
</reference>
<protein>
    <recommendedName>
        <fullName evidence="4">DNA topoisomerase (ATP-hydrolyzing)</fullName>
        <ecNumber evidence="4">5.6.2.2</ecNumber>
    </recommendedName>
</protein>
<dbReference type="InterPro" id="IPR013506">
    <property type="entry name" value="Topo_IIA_bsu_dom2"/>
</dbReference>
<dbReference type="PRINTS" id="PR01159">
    <property type="entry name" value="DNAGYRASEB"/>
</dbReference>
<dbReference type="CDD" id="cd01030">
    <property type="entry name" value="TOPRIM_TopoIIA_like"/>
    <property type="match status" value="1"/>
</dbReference>
<dbReference type="PRINTS" id="PR00418">
    <property type="entry name" value="TPI2FAMILY"/>
</dbReference>
<dbReference type="SUPFAM" id="SSF56719">
    <property type="entry name" value="Type II DNA topoisomerase"/>
    <property type="match status" value="1"/>
</dbReference>
<name>E9RJH1_BACNA</name>
<comment type="cofactor">
    <cofactor evidence="2">
        <name>Mg(2+)</name>
        <dbReference type="ChEBI" id="CHEBI:18420"/>
    </cofactor>
</comment>
<dbReference type="PANTHER" id="PTHR45866">
    <property type="entry name" value="DNA GYRASE/TOPOISOMERASE SUBUNIT B"/>
    <property type="match status" value="1"/>
</dbReference>
<dbReference type="FunFam" id="3.40.50.670:FF:000001">
    <property type="entry name" value="DNA topoisomerase 2"/>
    <property type="match status" value="1"/>
</dbReference>
<dbReference type="Pfam" id="PF00986">
    <property type="entry name" value="DNA_gyraseB_C"/>
    <property type="match status" value="1"/>
</dbReference>
<evidence type="ECO:0000256" key="8">
    <source>
        <dbReference type="ARBA" id="ARBA00022842"/>
    </source>
</evidence>
<dbReference type="InterPro" id="IPR000565">
    <property type="entry name" value="Topo_IIA_B"/>
</dbReference>
<dbReference type="SUPFAM" id="SSF55874">
    <property type="entry name" value="ATPase domain of HSP90 chaperone/DNA topoisomerase II/histidine kinase"/>
    <property type="match status" value="1"/>
</dbReference>
<keyword evidence="7" id="KW-0067">ATP-binding</keyword>
<keyword evidence="5" id="KW-0479">Metal-binding</keyword>
<evidence type="ECO:0000256" key="2">
    <source>
        <dbReference type="ARBA" id="ARBA00001946"/>
    </source>
</evidence>
<keyword evidence="13" id="KW-0614">Plasmid</keyword>
<dbReference type="Gene3D" id="3.30.230.10">
    <property type="match status" value="1"/>
</dbReference>
<accession>E9RJH1</accession>
<dbReference type="InterPro" id="IPR020568">
    <property type="entry name" value="Ribosomal_Su5_D2-typ_SF"/>
</dbReference>
<dbReference type="InterPro" id="IPR013760">
    <property type="entry name" value="Topo_IIA-like_dom_sf"/>
</dbReference>
<evidence type="ECO:0000256" key="1">
    <source>
        <dbReference type="ARBA" id="ARBA00000185"/>
    </source>
</evidence>
<comment type="similarity">
    <text evidence="3">Belongs to the type II topoisomerase GyrB family.</text>
</comment>
<dbReference type="InterPro" id="IPR013759">
    <property type="entry name" value="Topo_IIA_B_C"/>
</dbReference>
<dbReference type="InterPro" id="IPR003594">
    <property type="entry name" value="HATPase_dom"/>
</dbReference>
<evidence type="ECO:0000256" key="7">
    <source>
        <dbReference type="ARBA" id="ARBA00022840"/>
    </source>
</evidence>
<dbReference type="InterPro" id="IPR002288">
    <property type="entry name" value="DNA_gyrase_B_C"/>
</dbReference>
<dbReference type="AlphaFoldDB" id="E9RJH1"/>
<dbReference type="InterPro" id="IPR036890">
    <property type="entry name" value="HATPase_C_sf"/>
</dbReference>
<dbReference type="GO" id="GO:0003677">
    <property type="term" value="F:DNA binding"/>
    <property type="evidence" value="ECO:0007669"/>
    <property type="project" value="UniProtKB-KW"/>
</dbReference>
<dbReference type="InterPro" id="IPR014721">
    <property type="entry name" value="Ribsml_uS5_D2-typ_fold_subgr"/>
</dbReference>
<dbReference type="Pfam" id="PF01751">
    <property type="entry name" value="Toprim"/>
    <property type="match status" value="1"/>
</dbReference>
<evidence type="ECO:0000256" key="10">
    <source>
        <dbReference type="ARBA" id="ARBA00023125"/>
    </source>
</evidence>
<keyword evidence="11 13" id="KW-0413">Isomerase</keyword>
<dbReference type="InterPro" id="IPR006171">
    <property type="entry name" value="TOPRIM_dom"/>
</dbReference>
<keyword evidence="10" id="KW-0238">DNA-binding</keyword>
<dbReference type="InterPro" id="IPR001241">
    <property type="entry name" value="Topo_IIA"/>
</dbReference>
<reference evidence="13" key="1">
    <citation type="journal article" date="1997" name="Proc. Natl. Acad. Sci. U.S.A.">
        <title>Experimental surgery to create subgenomes of Bacillus subtilis 168.</title>
        <authorList>
            <person name="Itaya M."/>
            <person name="Tanaka T."/>
        </authorList>
    </citation>
    <scope>NUCLEOTIDE SEQUENCE</scope>
    <source>
        <strain evidence="13">IAM 11631</strain>
        <plasmid evidence="13">pLS32</plasmid>
    </source>
</reference>
<dbReference type="GO" id="GO:0046872">
    <property type="term" value="F:metal ion binding"/>
    <property type="evidence" value="ECO:0007669"/>
    <property type="project" value="UniProtKB-KW"/>
</dbReference>
<dbReference type="SUPFAM" id="SSF54211">
    <property type="entry name" value="Ribosomal protein S5 domain 2-like"/>
    <property type="match status" value="1"/>
</dbReference>
<dbReference type="EC" id="5.6.2.2" evidence="4"/>
<proteinExistence type="inferred from homology"/>
<dbReference type="GO" id="GO:0005524">
    <property type="term" value="F:ATP binding"/>
    <property type="evidence" value="ECO:0007669"/>
    <property type="project" value="UniProtKB-KW"/>
</dbReference>
<dbReference type="Pfam" id="PF02518">
    <property type="entry name" value="HATPase_c"/>
    <property type="match status" value="1"/>
</dbReference>
<evidence type="ECO:0000256" key="4">
    <source>
        <dbReference type="ARBA" id="ARBA00012895"/>
    </source>
</evidence>
<dbReference type="GO" id="GO:0034335">
    <property type="term" value="F:DNA negative supercoiling activity"/>
    <property type="evidence" value="ECO:0007669"/>
    <property type="project" value="UniProtKB-ARBA"/>
</dbReference>
<dbReference type="Gene3D" id="3.40.50.670">
    <property type="match status" value="1"/>
</dbReference>
<geneLocation type="plasmid" evidence="13">
    <name>pLS32</name>
</geneLocation>
<dbReference type="SMART" id="SM00433">
    <property type="entry name" value="TOP2c"/>
    <property type="match status" value="1"/>
</dbReference>
<evidence type="ECO:0000256" key="6">
    <source>
        <dbReference type="ARBA" id="ARBA00022741"/>
    </source>
</evidence>
<dbReference type="Gene3D" id="3.30.565.10">
    <property type="entry name" value="Histidine kinase-like ATPase, C-terminal domain"/>
    <property type="match status" value="1"/>
</dbReference>
<organism evidence="13">
    <name type="scientific">Bacillus subtilis subsp. natto</name>
    <dbReference type="NCBI Taxonomy" id="86029"/>
    <lineage>
        <taxon>Bacteria</taxon>
        <taxon>Bacillati</taxon>
        <taxon>Bacillota</taxon>
        <taxon>Bacilli</taxon>
        <taxon>Bacillales</taxon>
        <taxon>Bacillaceae</taxon>
        <taxon>Bacillus</taxon>
    </lineage>
</organism>
<comment type="catalytic activity">
    <reaction evidence="1">
        <text>ATP-dependent breakage, passage and rejoining of double-stranded DNA.</text>
        <dbReference type="EC" id="5.6.2.2"/>
    </reaction>
</comment>
<evidence type="ECO:0000256" key="9">
    <source>
        <dbReference type="ARBA" id="ARBA00023029"/>
    </source>
</evidence>
<dbReference type="GO" id="GO:0006265">
    <property type="term" value="P:DNA topological change"/>
    <property type="evidence" value="ECO:0007669"/>
    <property type="project" value="InterPro"/>
</dbReference>
<sequence>MTTTNQDKIKRLDDREKSREKIAIWYGSADNYYHGLKEILANGTDEVINNFDEGIVTLELFDDLQTVRVTDTGRGIPIDGETDGVKNYELLFRTLFASTKYETSEQTTTGTNGVGATVLNFTSLFFHIESYYDGYKHTLKFENGGELVQDLTKEKISEDRHGTVITFKLDPEVYPVVTYDKDVVREIVRRFAIGSHKIKLIFIHNGEEETFHYESVEEYFEELIGSTTTSPVITAPESLYEEDGERTQIKLTFSTTTDPIQESYLNLTYLSDGGSFNDGVITGIKTFCNKYARENKLFPKGINSFTTEDIESSVSFVLVALSNKVEFKNQTKLSTDKKLYRKLAQRHTTQLLEVFQIENEKGFKKFINHLLEVQKHNTQSQKAKQQLKKKLSEKVDGIGNKVANLVDCKKHGKDSEIFIAEGQSALGSIVLARDAVYQAAYPLRGKILNCLKADYTTIFKNQIITDLIKVLGCGIQTDKKNKDLDTFNINNLRYGKIIIATDQDSDGAQIACLIITMIYRLMPKLIEEGYVYIAQTPLYEIKLEDDSMIYFYSESEKDQKINTLKGKYTIARCKGLGELDAVTMAETAMNEETRNLIKVTVEDAENMIESLETWMGSSVDNRREYISENLYKYVEEAI</sequence>
<dbReference type="PANTHER" id="PTHR45866:SF1">
    <property type="entry name" value="DNA GYRASE SUBUNIT B, MITOCHONDRIAL"/>
    <property type="match status" value="1"/>
</dbReference>
<evidence type="ECO:0000256" key="5">
    <source>
        <dbReference type="ARBA" id="ARBA00022723"/>
    </source>
</evidence>
<evidence type="ECO:0000313" key="13">
    <source>
        <dbReference type="EMBL" id="BAJ77066.1"/>
    </source>
</evidence>
<keyword evidence="8" id="KW-0460">Magnesium</keyword>
<dbReference type="Pfam" id="PF00204">
    <property type="entry name" value="DNA_gyraseB"/>
    <property type="match status" value="1"/>
</dbReference>
<keyword evidence="6" id="KW-0547">Nucleotide-binding</keyword>
<evidence type="ECO:0000256" key="11">
    <source>
        <dbReference type="ARBA" id="ARBA00023235"/>
    </source>
</evidence>
<keyword evidence="9" id="KW-0799">Topoisomerase</keyword>